<dbReference type="Proteomes" id="UP001295794">
    <property type="component" value="Unassembled WGS sequence"/>
</dbReference>
<feature type="compositionally biased region" description="Low complexity" evidence="1">
    <location>
        <begin position="152"/>
        <end position="166"/>
    </location>
</feature>
<feature type="compositionally biased region" description="Polar residues" evidence="1">
    <location>
        <begin position="200"/>
        <end position="222"/>
    </location>
</feature>
<name>A0AAD2H783_9AGAR</name>
<proteinExistence type="predicted"/>
<sequence>CQCHVSLKLPNPVFRHSHDQVLSTPARGAQITQGCRRRVFWDGLTSLSIFHPLNATSSLSPGTGVSLKSPSDPAAANDRINTRVQRELLYSSSWSFDILVHVMVFPLAVAALTEHSNAPEWSPRLRTSISRTCCRRASLTTDLPTRTPRDASNISSSTYTSTNGSTLRPRIQHYSPRDDHSKFQINYCALRQEAMDGERQTTSCRSPNYAAPNSSESTGPLA</sequence>
<evidence type="ECO:0000256" key="1">
    <source>
        <dbReference type="SAM" id="MobiDB-lite"/>
    </source>
</evidence>
<feature type="region of interest" description="Disordered" evidence="1">
    <location>
        <begin position="196"/>
        <end position="222"/>
    </location>
</feature>
<keyword evidence="3" id="KW-1185">Reference proteome</keyword>
<dbReference type="AlphaFoldDB" id="A0AAD2H783"/>
<feature type="region of interest" description="Disordered" evidence="1">
    <location>
        <begin position="142"/>
        <end position="169"/>
    </location>
</feature>
<evidence type="ECO:0000313" key="2">
    <source>
        <dbReference type="EMBL" id="CAK5271229.1"/>
    </source>
</evidence>
<comment type="caution">
    <text evidence="2">The sequence shown here is derived from an EMBL/GenBank/DDBJ whole genome shotgun (WGS) entry which is preliminary data.</text>
</comment>
<organism evidence="2 3">
    <name type="scientific">Mycena citricolor</name>
    <dbReference type="NCBI Taxonomy" id="2018698"/>
    <lineage>
        <taxon>Eukaryota</taxon>
        <taxon>Fungi</taxon>
        <taxon>Dikarya</taxon>
        <taxon>Basidiomycota</taxon>
        <taxon>Agaricomycotina</taxon>
        <taxon>Agaricomycetes</taxon>
        <taxon>Agaricomycetidae</taxon>
        <taxon>Agaricales</taxon>
        <taxon>Marasmiineae</taxon>
        <taxon>Mycenaceae</taxon>
        <taxon>Mycena</taxon>
    </lineage>
</organism>
<protein>
    <submittedName>
        <fullName evidence="2">Uncharacterized protein</fullName>
    </submittedName>
</protein>
<reference evidence="2" key="1">
    <citation type="submission" date="2023-11" db="EMBL/GenBank/DDBJ databases">
        <authorList>
            <person name="De Vega J J."/>
            <person name="De Vega J J."/>
        </authorList>
    </citation>
    <scope>NUCLEOTIDE SEQUENCE</scope>
</reference>
<dbReference type="EMBL" id="CAVNYO010000169">
    <property type="protein sequence ID" value="CAK5271229.1"/>
    <property type="molecule type" value="Genomic_DNA"/>
</dbReference>
<gene>
    <name evidence="2" type="ORF">MYCIT1_LOCUS16144</name>
</gene>
<evidence type="ECO:0000313" key="3">
    <source>
        <dbReference type="Proteomes" id="UP001295794"/>
    </source>
</evidence>
<feature type="non-terminal residue" evidence="2">
    <location>
        <position position="1"/>
    </location>
</feature>
<accession>A0AAD2H783</accession>